<evidence type="ECO:0000313" key="3">
    <source>
        <dbReference type="EMBL" id="GAA0623055.1"/>
    </source>
</evidence>
<gene>
    <name evidence="3" type="ORF">GCM10009547_27590</name>
</gene>
<name>A0ABN1GXT6_9ACTN</name>
<keyword evidence="2" id="KW-0472">Membrane</keyword>
<proteinExistence type="predicted"/>
<reference evidence="3 4" key="1">
    <citation type="journal article" date="2019" name="Int. J. Syst. Evol. Microbiol.">
        <title>The Global Catalogue of Microorganisms (GCM) 10K type strain sequencing project: providing services to taxonomists for standard genome sequencing and annotation.</title>
        <authorList>
            <consortium name="The Broad Institute Genomics Platform"/>
            <consortium name="The Broad Institute Genome Sequencing Center for Infectious Disease"/>
            <person name="Wu L."/>
            <person name="Ma J."/>
        </authorList>
    </citation>
    <scope>NUCLEOTIDE SEQUENCE [LARGE SCALE GENOMIC DNA]</scope>
    <source>
        <strain evidence="3 4">JCM 10671</strain>
    </source>
</reference>
<comment type="caution">
    <text evidence="3">The sequence shown here is derived from an EMBL/GenBank/DDBJ whole genome shotgun (WGS) entry which is preliminary data.</text>
</comment>
<feature type="transmembrane region" description="Helical" evidence="2">
    <location>
        <begin position="21"/>
        <end position="41"/>
    </location>
</feature>
<evidence type="ECO:0000256" key="2">
    <source>
        <dbReference type="SAM" id="Phobius"/>
    </source>
</evidence>
<feature type="transmembrane region" description="Helical" evidence="2">
    <location>
        <begin position="74"/>
        <end position="95"/>
    </location>
</feature>
<dbReference type="EMBL" id="BAAAHE010000021">
    <property type="protein sequence ID" value="GAA0623055.1"/>
    <property type="molecule type" value="Genomic_DNA"/>
</dbReference>
<organism evidence="3 4">
    <name type="scientific">Sporichthya brevicatena</name>
    <dbReference type="NCBI Taxonomy" id="171442"/>
    <lineage>
        <taxon>Bacteria</taxon>
        <taxon>Bacillati</taxon>
        <taxon>Actinomycetota</taxon>
        <taxon>Actinomycetes</taxon>
        <taxon>Sporichthyales</taxon>
        <taxon>Sporichthyaceae</taxon>
        <taxon>Sporichthya</taxon>
    </lineage>
</organism>
<evidence type="ECO:0000313" key="4">
    <source>
        <dbReference type="Proteomes" id="UP001500957"/>
    </source>
</evidence>
<feature type="region of interest" description="Disordered" evidence="1">
    <location>
        <begin position="104"/>
        <end position="125"/>
    </location>
</feature>
<sequence length="249" mass="25587">MPLFGRPHVSSRYRQQPGRTAALLLLAVTFCVTALFAGGAFDSEVDLSEGSTAILSPEEAAAQAAADDDGGNTALLALLGLLLLVGGVLLLQFALPSRRERRRLARETRTGAPEPPPVVAGPEPVGVRRRMPYADSDPTLVLTPIAPPPAPAPPLCRCGAPIHEPLVLIDPACPPAPPPAPTPTPEPVPAPVAVPVPVSVPVAVPVSENPVPVPTTPPTPAPALRRVGARIGHTASVRMSAVAPVSTPR</sequence>
<protein>
    <submittedName>
        <fullName evidence="3">Uncharacterized protein</fullName>
    </submittedName>
</protein>
<keyword evidence="4" id="KW-1185">Reference proteome</keyword>
<dbReference type="PRINTS" id="PR01217">
    <property type="entry name" value="PRICHEXTENSN"/>
</dbReference>
<accession>A0ABN1GXT6</accession>
<keyword evidence="2" id="KW-0812">Transmembrane</keyword>
<dbReference type="Proteomes" id="UP001500957">
    <property type="component" value="Unassembled WGS sequence"/>
</dbReference>
<keyword evidence="2" id="KW-1133">Transmembrane helix</keyword>
<evidence type="ECO:0000256" key="1">
    <source>
        <dbReference type="SAM" id="MobiDB-lite"/>
    </source>
</evidence>